<dbReference type="InterPro" id="IPR039421">
    <property type="entry name" value="Type_1_exporter"/>
</dbReference>
<dbReference type="PANTHER" id="PTHR43394">
    <property type="entry name" value="ATP-DEPENDENT PERMEASE MDL1, MITOCHONDRIAL"/>
    <property type="match status" value="1"/>
</dbReference>
<dbReference type="GO" id="GO:0015421">
    <property type="term" value="F:ABC-type oligopeptide transporter activity"/>
    <property type="evidence" value="ECO:0007669"/>
    <property type="project" value="TreeGrafter"/>
</dbReference>
<dbReference type="Pfam" id="PF00005">
    <property type="entry name" value="ABC_tran"/>
    <property type="match status" value="1"/>
</dbReference>
<dbReference type="FunFam" id="3.40.50.300:FF:000218">
    <property type="entry name" value="Multidrug ABC transporter ATP-binding protein"/>
    <property type="match status" value="1"/>
</dbReference>
<dbReference type="GO" id="GO:0005524">
    <property type="term" value="F:ATP binding"/>
    <property type="evidence" value="ECO:0007669"/>
    <property type="project" value="UniProtKB-KW"/>
</dbReference>
<evidence type="ECO:0000256" key="1">
    <source>
        <dbReference type="ARBA" id="ARBA00004651"/>
    </source>
</evidence>
<dbReference type="CDD" id="cd07346">
    <property type="entry name" value="ABC_6TM_exporters"/>
    <property type="match status" value="1"/>
</dbReference>
<dbReference type="PROSITE" id="PS50929">
    <property type="entry name" value="ABC_TM1F"/>
    <property type="match status" value="1"/>
</dbReference>
<keyword evidence="5 7" id="KW-1133">Transmembrane helix</keyword>
<dbReference type="PANTHER" id="PTHR43394:SF1">
    <property type="entry name" value="ATP-BINDING CASSETTE SUB-FAMILY B MEMBER 10, MITOCHONDRIAL"/>
    <property type="match status" value="1"/>
</dbReference>
<reference evidence="10" key="1">
    <citation type="journal article" date="2013" name="Extremophiles">
        <title>Proteinivorax tanatarense gen. nov., sp. nov., an anaerobic, haloalkaliphilic, proteolytic bacterium isolated from a decaying algal bloom, and proposal of Proteinivoraceae fam. nov.</title>
        <authorList>
            <person name="Kevbrin V."/>
            <person name="Boltyanskaya Y."/>
            <person name="Zhilina T."/>
            <person name="Kolganova T."/>
            <person name="Lavrentjeva E."/>
            <person name="Kuznetsov B."/>
        </authorList>
    </citation>
    <scope>NUCLEOTIDE SEQUENCE</scope>
    <source>
        <strain evidence="10">Z-910T</strain>
    </source>
</reference>
<dbReference type="GO" id="GO:0005886">
    <property type="term" value="C:plasma membrane"/>
    <property type="evidence" value="ECO:0007669"/>
    <property type="project" value="UniProtKB-SubCell"/>
</dbReference>
<evidence type="ECO:0000256" key="7">
    <source>
        <dbReference type="SAM" id="Phobius"/>
    </source>
</evidence>
<evidence type="ECO:0000256" key="4">
    <source>
        <dbReference type="ARBA" id="ARBA00022840"/>
    </source>
</evidence>
<accession>A0AAU7VQB5</accession>
<dbReference type="EMBL" id="CP158367">
    <property type="protein sequence ID" value="XBX76052.1"/>
    <property type="molecule type" value="Genomic_DNA"/>
</dbReference>
<feature type="transmembrane region" description="Helical" evidence="7">
    <location>
        <begin position="155"/>
        <end position="173"/>
    </location>
</feature>
<dbReference type="InterPro" id="IPR003439">
    <property type="entry name" value="ABC_transporter-like_ATP-bd"/>
</dbReference>
<evidence type="ECO:0000256" key="2">
    <source>
        <dbReference type="ARBA" id="ARBA00022692"/>
    </source>
</evidence>
<dbReference type="InterPro" id="IPR027417">
    <property type="entry name" value="P-loop_NTPase"/>
</dbReference>
<dbReference type="Gene3D" id="1.20.1560.10">
    <property type="entry name" value="ABC transporter type 1, transmembrane domain"/>
    <property type="match status" value="1"/>
</dbReference>
<sequence length="572" mass="64461">MPFKYLKSMVCKRDFTFITICLVSEIALTLLIAQKFRLLVDSAIDGNYQLFYTNLIALILFTVLIAVCISFRTFTIGKISEKITYYLRKQGTEKLVDLPQSKLDKMHSGDAMSRLSNDLQLVKQFVENDGYFLLLRPLMAVAVFTYLFYLNWQLTLISSAVLPVLYIIMIQLGKPLGNYSKELQSELANINKTTQDTLGGVSVVKSFNLQSIIDKKYRKQVKASIDSGIKLDKRKTVLESLMIGLSFLPQLVTFGVGGYLAVIGYLSAGKLLAFINLLNYLTFPMKLLPGHYASYKSALEGLKRIQKLLDEENERDTGKAFEKENVETLVEVENLTFGYNDSPVLKNLTFSVKKGETVALVGPSGSGKSTVFKLLTGFYSGYYGTIKMFEKDIQSWKLDSLREQIATVSQDTYLFPETIEYNLKVGNEDCSEEEMVKAAINANAHEFIKNEPYWYKTMIKERGENFSGGQKQRLALTRAIVKNPKLMLLDEATSALDTESEAIVQNAISKAMTGRTCIVIAHRLSTIVQADRILVLNEGCIIEEGTHQDLLEQKGLYYDLYYKQFKKKGGVA</sequence>
<dbReference type="Pfam" id="PF00664">
    <property type="entry name" value="ABC_membrane"/>
    <property type="match status" value="1"/>
</dbReference>
<evidence type="ECO:0000259" key="9">
    <source>
        <dbReference type="PROSITE" id="PS50929"/>
    </source>
</evidence>
<protein>
    <submittedName>
        <fullName evidence="10">ABC transporter ATP-binding protein</fullName>
    </submittedName>
</protein>
<evidence type="ECO:0000256" key="5">
    <source>
        <dbReference type="ARBA" id="ARBA00022989"/>
    </source>
</evidence>
<feature type="domain" description="ABC transporter" evidence="8">
    <location>
        <begin position="330"/>
        <end position="563"/>
    </location>
</feature>
<evidence type="ECO:0000256" key="6">
    <source>
        <dbReference type="ARBA" id="ARBA00023136"/>
    </source>
</evidence>
<keyword evidence="2 7" id="KW-0812">Transmembrane</keyword>
<feature type="transmembrane region" description="Helical" evidence="7">
    <location>
        <begin position="53"/>
        <end position="74"/>
    </location>
</feature>
<keyword evidence="3" id="KW-0547">Nucleotide-binding</keyword>
<keyword evidence="4 10" id="KW-0067">ATP-binding</keyword>
<dbReference type="SUPFAM" id="SSF90123">
    <property type="entry name" value="ABC transporter transmembrane region"/>
    <property type="match status" value="1"/>
</dbReference>
<evidence type="ECO:0000256" key="3">
    <source>
        <dbReference type="ARBA" id="ARBA00022741"/>
    </source>
</evidence>
<feature type="transmembrane region" description="Helical" evidence="7">
    <location>
        <begin position="15"/>
        <end position="33"/>
    </location>
</feature>
<evidence type="ECO:0000313" key="10">
    <source>
        <dbReference type="EMBL" id="XBX76052.1"/>
    </source>
</evidence>
<dbReference type="PROSITE" id="PS50893">
    <property type="entry name" value="ABC_TRANSPORTER_2"/>
    <property type="match status" value="1"/>
</dbReference>
<feature type="domain" description="ABC transmembrane type-1" evidence="9">
    <location>
        <begin position="17"/>
        <end position="297"/>
    </location>
</feature>
<organism evidence="10">
    <name type="scientific">Proteinivorax tanatarense</name>
    <dbReference type="NCBI Taxonomy" id="1260629"/>
    <lineage>
        <taxon>Bacteria</taxon>
        <taxon>Bacillati</taxon>
        <taxon>Bacillota</taxon>
        <taxon>Clostridia</taxon>
        <taxon>Eubacteriales</taxon>
        <taxon>Proteinivoracaceae</taxon>
        <taxon>Proteinivorax</taxon>
    </lineage>
</organism>
<dbReference type="GO" id="GO:0016887">
    <property type="term" value="F:ATP hydrolysis activity"/>
    <property type="evidence" value="ECO:0007669"/>
    <property type="project" value="InterPro"/>
</dbReference>
<gene>
    <name evidence="10" type="ORF">PRVXT_001227</name>
</gene>
<dbReference type="InterPro" id="IPR003593">
    <property type="entry name" value="AAA+_ATPase"/>
</dbReference>
<evidence type="ECO:0000259" key="8">
    <source>
        <dbReference type="PROSITE" id="PS50893"/>
    </source>
</evidence>
<dbReference type="SUPFAM" id="SSF52540">
    <property type="entry name" value="P-loop containing nucleoside triphosphate hydrolases"/>
    <property type="match status" value="1"/>
</dbReference>
<feature type="transmembrane region" description="Helical" evidence="7">
    <location>
        <begin position="237"/>
        <end position="256"/>
    </location>
</feature>
<dbReference type="RefSeq" id="WP_350344787.1">
    <property type="nucleotide sequence ID" value="NZ_CP158367.1"/>
</dbReference>
<dbReference type="AlphaFoldDB" id="A0AAU7VQB5"/>
<dbReference type="SMART" id="SM00382">
    <property type="entry name" value="AAA"/>
    <property type="match status" value="1"/>
</dbReference>
<name>A0AAU7VQB5_9FIRM</name>
<proteinExistence type="predicted"/>
<dbReference type="Gene3D" id="3.40.50.300">
    <property type="entry name" value="P-loop containing nucleotide triphosphate hydrolases"/>
    <property type="match status" value="1"/>
</dbReference>
<dbReference type="InterPro" id="IPR036640">
    <property type="entry name" value="ABC1_TM_sf"/>
</dbReference>
<keyword evidence="6 7" id="KW-0472">Membrane</keyword>
<comment type="subcellular location">
    <subcellularLocation>
        <location evidence="1">Cell membrane</location>
        <topology evidence="1">Multi-pass membrane protein</topology>
    </subcellularLocation>
</comment>
<reference evidence="10" key="2">
    <citation type="submission" date="2024-06" db="EMBL/GenBank/DDBJ databases">
        <authorList>
            <person name="Petrova K.O."/>
            <person name="Toshchakov S.V."/>
            <person name="Boltjanskaja Y.V."/>
            <person name="Kevbrin V."/>
        </authorList>
    </citation>
    <scope>NUCLEOTIDE SEQUENCE</scope>
    <source>
        <strain evidence="10">Z-910T</strain>
    </source>
</reference>
<dbReference type="InterPro" id="IPR011527">
    <property type="entry name" value="ABC1_TM_dom"/>
</dbReference>